<dbReference type="Proteomes" id="UP000242310">
    <property type="component" value="Unassembled WGS sequence"/>
</dbReference>
<dbReference type="RefSeq" id="WP_181315219.1">
    <property type="nucleotide sequence ID" value="NZ_PYAV01000002.1"/>
</dbReference>
<dbReference type="EMBL" id="PYAV01000002">
    <property type="protein sequence ID" value="PSL50935.1"/>
    <property type="molecule type" value="Genomic_DNA"/>
</dbReference>
<protein>
    <submittedName>
        <fullName evidence="2">Uncharacterized protein</fullName>
    </submittedName>
</protein>
<comment type="caution">
    <text evidence="2">The sequence shown here is derived from an EMBL/GenBank/DDBJ whole genome shotgun (WGS) entry which is preliminary data.</text>
</comment>
<keyword evidence="1" id="KW-0472">Membrane</keyword>
<accession>A0A2P8HXR2</accession>
<proteinExistence type="predicted"/>
<gene>
    <name evidence="2" type="ORF">B0H94_102212</name>
</gene>
<reference evidence="2 3" key="1">
    <citation type="submission" date="2018-03" db="EMBL/GenBank/DDBJ databases">
        <title>Genomic Encyclopedia of Type Strains, Phase III (KMG-III): the genomes of soil and plant-associated and newly described type strains.</title>
        <authorList>
            <person name="Whitman W."/>
        </authorList>
    </citation>
    <scope>NUCLEOTIDE SEQUENCE [LARGE SCALE GENOMIC DNA]</scope>
    <source>
        <strain evidence="2 3">CGMCC 1.07653</strain>
    </source>
</reference>
<name>A0A2P8HXR2_9BACI</name>
<organism evidence="2 3">
    <name type="scientific">Salsuginibacillus halophilus</name>
    <dbReference type="NCBI Taxonomy" id="517424"/>
    <lineage>
        <taxon>Bacteria</taxon>
        <taxon>Bacillati</taxon>
        <taxon>Bacillota</taxon>
        <taxon>Bacilli</taxon>
        <taxon>Bacillales</taxon>
        <taxon>Bacillaceae</taxon>
        <taxon>Salsuginibacillus</taxon>
    </lineage>
</organism>
<evidence type="ECO:0000313" key="3">
    <source>
        <dbReference type="Proteomes" id="UP000242310"/>
    </source>
</evidence>
<evidence type="ECO:0000256" key="1">
    <source>
        <dbReference type="SAM" id="Phobius"/>
    </source>
</evidence>
<dbReference type="AlphaFoldDB" id="A0A2P8HXR2"/>
<sequence>MNPIVLGALIFCAVLVLSFSASFYVFQLPEAAAVIIALVLAFAAEFSFRRTLSS</sequence>
<keyword evidence="3" id="KW-1185">Reference proteome</keyword>
<keyword evidence="1" id="KW-0812">Transmembrane</keyword>
<feature type="transmembrane region" description="Helical" evidence="1">
    <location>
        <begin position="30"/>
        <end position="48"/>
    </location>
</feature>
<keyword evidence="1" id="KW-1133">Transmembrane helix</keyword>
<evidence type="ECO:0000313" key="2">
    <source>
        <dbReference type="EMBL" id="PSL50935.1"/>
    </source>
</evidence>